<feature type="compositionally biased region" description="Basic and acidic residues" evidence="1">
    <location>
        <begin position="572"/>
        <end position="586"/>
    </location>
</feature>
<feature type="compositionally biased region" description="Basic and acidic residues" evidence="1">
    <location>
        <begin position="523"/>
        <end position="535"/>
    </location>
</feature>
<dbReference type="Gene3D" id="1.20.58.120">
    <property type="entry name" value="BAG domain"/>
    <property type="match status" value="1"/>
</dbReference>
<feature type="compositionally biased region" description="Basic and acidic residues" evidence="1">
    <location>
        <begin position="495"/>
        <end position="510"/>
    </location>
</feature>
<dbReference type="GeneID" id="108737245"/>
<dbReference type="InParanoid" id="A0A1W4WNI3"/>
<dbReference type="SUPFAM" id="SSF63491">
    <property type="entry name" value="BAG domain"/>
    <property type="match status" value="1"/>
</dbReference>
<dbReference type="RefSeq" id="XP_018325479.1">
    <property type="nucleotide sequence ID" value="XM_018469977.2"/>
</dbReference>
<evidence type="ECO:0000313" key="3">
    <source>
        <dbReference type="Proteomes" id="UP000192223"/>
    </source>
</evidence>
<feature type="compositionally biased region" description="Low complexity" evidence="1">
    <location>
        <begin position="259"/>
        <end position="285"/>
    </location>
</feature>
<keyword evidence="3" id="KW-1185">Reference proteome</keyword>
<feature type="region of interest" description="Disordered" evidence="1">
    <location>
        <begin position="494"/>
        <end position="656"/>
    </location>
</feature>
<reference evidence="4" key="1">
    <citation type="submission" date="2025-08" db="UniProtKB">
        <authorList>
            <consortium name="RefSeq"/>
        </authorList>
    </citation>
    <scope>IDENTIFICATION</scope>
    <source>
        <tissue evidence="4">Entire body</tissue>
    </source>
</reference>
<dbReference type="GO" id="GO:0051087">
    <property type="term" value="F:protein-folding chaperone binding"/>
    <property type="evidence" value="ECO:0007669"/>
    <property type="project" value="InterPro"/>
</dbReference>
<dbReference type="InterPro" id="IPR036533">
    <property type="entry name" value="BAG_dom_sf"/>
</dbReference>
<dbReference type="KEGG" id="apln:108737245"/>
<feature type="compositionally biased region" description="Basic and acidic residues" evidence="1">
    <location>
        <begin position="630"/>
        <end position="642"/>
    </location>
</feature>
<feature type="compositionally biased region" description="Basic and acidic residues" evidence="1">
    <location>
        <begin position="286"/>
        <end position="302"/>
    </location>
</feature>
<feature type="compositionally biased region" description="Basic and acidic residues" evidence="1">
    <location>
        <begin position="594"/>
        <end position="622"/>
    </location>
</feature>
<feature type="compositionally biased region" description="Low complexity" evidence="1">
    <location>
        <begin position="346"/>
        <end position="363"/>
    </location>
</feature>
<evidence type="ECO:0000256" key="1">
    <source>
        <dbReference type="SAM" id="MobiDB-lite"/>
    </source>
</evidence>
<dbReference type="OrthoDB" id="333905at2759"/>
<feature type="domain" description="BAG" evidence="2">
    <location>
        <begin position="418"/>
        <end position="495"/>
    </location>
</feature>
<dbReference type="Proteomes" id="UP000192223">
    <property type="component" value="Unplaced"/>
</dbReference>
<name>A0A1W4WNI3_AGRPL</name>
<feature type="compositionally biased region" description="Basic and acidic residues" evidence="1">
    <location>
        <begin position="543"/>
        <end position="559"/>
    </location>
</feature>
<sequence length="656" mass="75364">MESPIMVENFASIPIRVEHTNGGNYHPEPMEVDNSGFPFDEADFDRSDASFKSHLDDLAKRHPEIAQHFNKEFPFRSNTWGHKRRGSSSGKDEPKPSFPTDDFPDLKRFTDRPFGSRFERFGFPFNRTFDGEPHFRQEFQQPSNEQPSGSSQRQQQTSNNQTHQQPSTSSNESRPTETRAQESFDKPPQVPNQDRGRKQHPYVQQSNTTDLGQKQEAVNEPRGQRSMSAPPENRSNHPRYVSSINIPINVERGGDGMGSQQSQQHQQPQQQQQQSQPNNQSQNQSTHERVIPIMVEGRDEPVIPRNVHQTFSSPPKPEPERVFSGARPSQFAGWPRNDTHFFRNDPYFQQPPSYQHHQQQQQHKPPEEPFKQQHVPPQHTAAASPPPQQQNRQPTPPKQEQAHSPTPPPSKPQGKLTPIEQIEAIQKDVANLMTQIENFNGKTKDKQYLYLDEMLTRNLIKLDDVQTDGQDELRQMRKEAIRSVQRCISVLESKVSSDKKEQEMDVEQNKNETNQSSEEQTMEVEKTEQQVKSNEECNTPVTNKDHQNPSNDEQNKTNEELTALEVSGKARSGSEVKIIEDKKEGSPMDVNVESDSKPKTEENTNNKQETSDIKTEEKKEESAQDNSVVEVKETKDKKEEKKDKKKVKKKEKSEKK</sequence>
<proteinExistence type="predicted"/>
<evidence type="ECO:0000259" key="2">
    <source>
        <dbReference type="PROSITE" id="PS51035"/>
    </source>
</evidence>
<dbReference type="STRING" id="224129.A0A1W4WNI3"/>
<dbReference type="Pfam" id="PF02179">
    <property type="entry name" value="BAG"/>
    <property type="match status" value="1"/>
</dbReference>
<feature type="compositionally biased region" description="Low complexity" evidence="1">
    <location>
        <begin position="146"/>
        <end position="171"/>
    </location>
</feature>
<dbReference type="PROSITE" id="PS51035">
    <property type="entry name" value="BAG"/>
    <property type="match status" value="1"/>
</dbReference>
<dbReference type="AlphaFoldDB" id="A0A1W4WNI3"/>
<dbReference type="SMART" id="SM00264">
    <property type="entry name" value="BAG"/>
    <property type="match status" value="1"/>
</dbReference>
<accession>A0A1W4WNI3</accession>
<evidence type="ECO:0000313" key="4">
    <source>
        <dbReference type="RefSeq" id="XP_018325479.1"/>
    </source>
</evidence>
<organism evidence="3 4">
    <name type="scientific">Agrilus planipennis</name>
    <name type="common">Emerald ash borer</name>
    <name type="synonym">Agrilus marcopoli</name>
    <dbReference type="NCBI Taxonomy" id="224129"/>
    <lineage>
        <taxon>Eukaryota</taxon>
        <taxon>Metazoa</taxon>
        <taxon>Ecdysozoa</taxon>
        <taxon>Arthropoda</taxon>
        <taxon>Hexapoda</taxon>
        <taxon>Insecta</taxon>
        <taxon>Pterygota</taxon>
        <taxon>Neoptera</taxon>
        <taxon>Endopterygota</taxon>
        <taxon>Coleoptera</taxon>
        <taxon>Polyphaga</taxon>
        <taxon>Elateriformia</taxon>
        <taxon>Buprestoidea</taxon>
        <taxon>Buprestidae</taxon>
        <taxon>Agrilinae</taxon>
        <taxon>Agrilus</taxon>
    </lineage>
</organism>
<protein>
    <submittedName>
        <fullName evidence="4">BAG domain-containing protein Samui isoform X1</fullName>
    </submittedName>
</protein>
<gene>
    <name evidence="4" type="primary">LOC108737245</name>
</gene>
<feature type="compositionally biased region" description="Polar residues" evidence="1">
    <location>
        <begin position="202"/>
        <end position="212"/>
    </location>
</feature>
<feature type="compositionally biased region" description="Basic and acidic residues" evidence="1">
    <location>
        <begin position="174"/>
        <end position="185"/>
    </location>
</feature>
<dbReference type="InterPro" id="IPR003103">
    <property type="entry name" value="BAG_domain"/>
</dbReference>
<feature type="compositionally biased region" description="Low complexity" evidence="1">
    <location>
        <begin position="372"/>
        <end position="393"/>
    </location>
</feature>
<feature type="region of interest" description="Disordered" evidence="1">
    <location>
        <begin position="69"/>
        <end position="420"/>
    </location>
</feature>